<dbReference type="Pfam" id="PF25944">
    <property type="entry name" value="Beta-barrel_RND"/>
    <property type="match status" value="1"/>
</dbReference>
<comment type="subcellular location">
    <subcellularLocation>
        <location evidence="1">Cell inner membrane</location>
        <topology evidence="1">Lipid-anchor</topology>
    </subcellularLocation>
</comment>
<organism evidence="8 9">
    <name type="scientific">Microbulbifer celer</name>
    <dbReference type="NCBI Taxonomy" id="435905"/>
    <lineage>
        <taxon>Bacteria</taxon>
        <taxon>Pseudomonadati</taxon>
        <taxon>Pseudomonadota</taxon>
        <taxon>Gammaproteobacteria</taxon>
        <taxon>Cellvibrionales</taxon>
        <taxon>Microbulbiferaceae</taxon>
        <taxon>Microbulbifer</taxon>
    </lineage>
</organism>
<evidence type="ECO:0000256" key="1">
    <source>
        <dbReference type="ARBA" id="ARBA00004519"/>
    </source>
</evidence>
<evidence type="ECO:0000259" key="6">
    <source>
        <dbReference type="Pfam" id="PF25944"/>
    </source>
</evidence>
<accession>A0ABW3U6I9</accession>
<dbReference type="InterPro" id="IPR058625">
    <property type="entry name" value="MdtA-like_BSH"/>
</dbReference>
<dbReference type="Gene3D" id="2.40.420.20">
    <property type="match status" value="1"/>
</dbReference>
<dbReference type="Pfam" id="PF25876">
    <property type="entry name" value="HH_MFP_RND"/>
    <property type="match status" value="1"/>
</dbReference>
<dbReference type="PANTHER" id="PTHR30158">
    <property type="entry name" value="ACRA/E-RELATED COMPONENT OF DRUG EFFLUX TRANSPORTER"/>
    <property type="match status" value="1"/>
</dbReference>
<evidence type="ECO:0000256" key="3">
    <source>
        <dbReference type="SAM" id="SignalP"/>
    </source>
</evidence>
<gene>
    <name evidence="8" type="ORF">ACFQ2X_00505</name>
</gene>
<comment type="similarity">
    <text evidence="2">Belongs to the membrane fusion protein (MFP) (TC 8.A.1) family.</text>
</comment>
<dbReference type="InterPro" id="IPR006143">
    <property type="entry name" value="RND_pump_MFP"/>
</dbReference>
<dbReference type="InterPro" id="IPR058624">
    <property type="entry name" value="MdtA-like_HH"/>
</dbReference>
<feature type="signal peptide" evidence="3">
    <location>
        <begin position="1"/>
        <end position="19"/>
    </location>
</feature>
<feature type="domain" description="Multidrug resistance protein MdtA-like C-terminal permuted SH3" evidence="7">
    <location>
        <begin position="301"/>
        <end position="350"/>
    </location>
</feature>
<dbReference type="Gene3D" id="2.40.30.170">
    <property type="match status" value="1"/>
</dbReference>
<dbReference type="Pfam" id="PF25917">
    <property type="entry name" value="BSH_RND"/>
    <property type="match status" value="1"/>
</dbReference>
<sequence>MPKHILIGLAALLLAGCNADDTEGQRPPPMPVEVVEVSAEPATLWNDFTGRVAAPETVQLRARVSGYIDKVAFTEGELVTRGDLLFEIDPRPYRARERAAQAELTRARSQLALSQSRAQRASQLLASRAISREENDQRQAALASDRAAVSAAEAALESARLDLQFTQVKAPISGRVGRAQITRGNLASADETLLTTLVSVDPMYVYFESDQTSFAGSREFFTLKQRPQVHIGLVGESGFPHIGELDFIDNRLNSHTGTMQFRALVANPEGSFRPGQFARVQMPIEQLGDALLLNRKAVLTDQDRRYVYVVNTENLTERREVQTGPEQDERVLIRSGLQPGERVVVNGLQKILFPGMPVEPQLVQMRGTKTAQQVAGR</sequence>
<keyword evidence="3" id="KW-0732">Signal</keyword>
<proteinExistence type="inferred from homology"/>
<feature type="domain" description="Multidrug resistance protein MdtA-like barrel-sandwich hybrid" evidence="5">
    <location>
        <begin position="56"/>
        <end position="193"/>
    </location>
</feature>
<feature type="chain" id="PRO_5046400777" evidence="3">
    <location>
        <begin position="20"/>
        <end position="377"/>
    </location>
</feature>
<dbReference type="PROSITE" id="PS51257">
    <property type="entry name" value="PROKAR_LIPOPROTEIN"/>
    <property type="match status" value="1"/>
</dbReference>
<feature type="domain" description="Multidrug resistance protein MdtA-like beta-barrel" evidence="6">
    <location>
        <begin position="223"/>
        <end position="283"/>
    </location>
</feature>
<dbReference type="EMBL" id="JBHTLR010000003">
    <property type="protein sequence ID" value="MFD1215066.1"/>
    <property type="molecule type" value="Genomic_DNA"/>
</dbReference>
<evidence type="ECO:0000259" key="7">
    <source>
        <dbReference type="Pfam" id="PF25967"/>
    </source>
</evidence>
<evidence type="ECO:0000313" key="9">
    <source>
        <dbReference type="Proteomes" id="UP001597264"/>
    </source>
</evidence>
<name>A0ABW3U6I9_9GAMM</name>
<dbReference type="PANTHER" id="PTHR30158:SF10">
    <property type="entry name" value="CATION EFFLUX PUMP"/>
    <property type="match status" value="1"/>
</dbReference>
<dbReference type="Proteomes" id="UP001597264">
    <property type="component" value="Unassembled WGS sequence"/>
</dbReference>
<evidence type="ECO:0000259" key="5">
    <source>
        <dbReference type="Pfam" id="PF25917"/>
    </source>
</evidence>
<protein>
    <submittedName>
        <fullName evidence="8">Efflux RND transporter periplasmic adaptor subunit</fullName>
    </submittedName>
</protein>
<dbReference type="InterPro" id="IPR058626">
    <property type="entry name" value="MdtA-like_b-barrel"/>
</dbReference>
<dbReference type="InterPro" id="IPR058627">
    <property type="entry name" value="MdtA-like_C"/>
</dbReference>
<dbReference type="Gene3D" id="1.10.287.470">
    <property type="entry name" value="Helix hairpin bin"/>
    <property type="match status" value="1"/>
</dbReference>
<dbReference type="Gene3D" id="2.40.50.100">
    <property type="match status" value="1"/>
</dbReference>
<dbReference type="RefSeq" id="WP_230435357.1">
    <property type="nucleotide sequence ID" value="NZ_CP087715.1"/>
</dbReference>
<evidence type="ECO:0000259" key="4">
    <source>
        <dbReference type="Pfam" id="PF25876"/>
    </source>
</evidence>
<dbReference type="NCBIfam" id="TIGR01730">
    <property type="entry name" value="RND_mfp"/>
    <property type="match status" value="1"/>
</dbReference>
<reference evidence="9" key="1">
    <citation type="journal article" date="2019" name="Int. J. Syst. Evol. Microbiol.">
        <title>The Global Catalogue of Microorganisms (GCM) 10K type strain sequencing project: providing services to taxonomists for standard genome sequencing and annotation.</title>
        <authorList>
            <consortium name="The Broad Institute Genomics Platform"/>
            <consortium name="The Broad Institute Genome Sequencing Center for Infectious Disease"/>
            <person name="Wu L."/>
            <person name="Ma J."/>
        </authorList>
    </citation>
    <scope>NUCLEOTIDE SEQUENCE [LARGE SCALE GENOMIC DNA]</scope>
    <source>
        <strain evidence="9">CCUG 54356</strain>
    </source>
</reference>
<dbReference type="Pfam" id="PF25967">
    <property type="entry name" value="RND-MFP_C"/>
    <property type="match status" value="1"/>
</dbReference>
<comment type="caution">
    <text evidence="8">The sequence shown here is derived from an EMBL/GenBank/DDBJ whole genome shotgun (WGS) entry which is preliminary data.</text>
</comment>
<evidence type="ECO:0000256" key="2">
    <source>
        <dbReference type="ARBA" id="ARBA00009477"/>
    </source>
</evidence>
<keyword evidence="9" id="KW-1185">Reference proteome</keyword>
<evidence type="ECO:0000313" key="8">
    <source>
        <dbReference type="EMBL" id="MFD1215066.1"/>
    </source>
</evidence>
<feature type="domain" description="Multidrug resistance protein MdtA-like alpha-helical hairpin" evidence="4">
    <location>
        <begin position="98"/>
        <end position="166"/>
    </location>
</feature>
<dbReference type="SUPFAM" id="SSF111369">
    <property type="entry name" value="HlyD-like secretion proteins"/>
    <property type="match status" value="1"/>
</dbReference>